<gene>
    <name evidence="1" type="ORF">L6452_20497</name>
</gene>
<organism evidence="1 2">
    <name type="scientific">Arctium lappa</name>
    <name type="common">Greater burdock</name>
    <name type="synonym">Lappa major</name>
    <dbReference type="NCBI Taxonomy" id="4217"/>
    <lineage>
        <taxon>Eukaryota</taxon>
        <taxon>Viridiplantae</taxon>
        <taxon>Streptophyta</taxon>
        <taxon>Embryophyta</taxon>
        <taxon>Tracheophyta</taxon>
        <taxon>Spermatophyta</taxon>
        <taxon>Magnoliopsida</taxon>
        <taxon>eudicotyledons</taxon>
        <taxon>Gunneridae</taxon>
        <taxon>Pentapetalae</taxon>
        <taxon>asterids</taxon>
        <taxon>campanulids</taxon>
        <taxon>Asterales</taxon>
        <taxon>Asteraceae</taxon>
        <taxon>Carduoideae</taxon>
        <taxon>Cardueae</taxon>
        <taxon>Arctiinae</taxon>
        <taxon>Arctium</taxon>
    </lineage>
</organism>
<name>A0ACB9BCC3_ARCLA</name>
<dbReference type="Proteomes" id="UP001055879">
    <property type="component" value="Linkage Group LG06"/>
</dbReference>
<sequence>MRKGAGKRESLMFSPYVLRQFILGFGYLCCSSGMVRGLNNLSHNPLCNVELYHVAKKLYILGSGKDDLIV</sequence>
<dbReference type="EMBL" id="CM042052">
    <property type="protein sequence ID" value="KAI3719595.1"/>
    <property type="molecule type" value="Genomic_DNA"/>
</dbReference>
<accession>A0ACB9BCC3</accession>
<reference evidence="1 2" key="2">
    <citation type="journal article" date="2022" name="Mol. Ecol. Resour.">
        <title>The genomes of chicory, endive, great burdock and yacon provide insights into Asteraceae paleo-polyploidization history and plant inulin production.</title>
        <authorList>
            <person name="Fan W."/>
            <person name="Wang S."/>
            <person name="Wang H."/>
            <person name="Wang A."/>
            <person name="Jiang F."/>
            <person name="Liu H."/>
            <person name="Zhao H."/>
            <person name="Xu D."/>
            <person name="Zhang Y."/>
        </authorList>
    </citation>
    <scope>NUCLEOTIDE SEQUENCE [LARGE SCALE GENOMIC DNA]</scope>
    <source>
        <strain evidence="2">cv. Niubang</strain>
    </source>
</reference>
<evidence type="ECO:0000313" key="2">
    <source>
        <dbReference type="Proteomes" id="UP001055879"/>
    </source>
</evidence>
<comment type="caution">
    <text evidence="1">The sequence shown here is derived from an EMBL/GenBank/DDBJ whole genome shotgun (WGS) entry which is preliminary data.</text>
</comment>
<proteinExistence type="predicted"/>
<keyword evidence="2" id="KW-1185">Reference proteome</keyword>
<evidence type="ECO:0000313" key="1">
    <source>
        <dbReference type="EMBL" id="KAI3719595.1"/>
    </source>
</evidence>
<protein>
    <submittedName>
        <fullName evidence="1">Uncharacterized protein</fullName>
    </submittedName>
</protein>
<reference evidence="2" key="1">
    <citation type="journal article" date="2022" name="Mol. Ecol. Resour.">
        <title>The genomes of chicory, endive, great burdock and yacon provide insights into Asteraceae palaeo-polyploidization history and plant inulin production.</title>
        <authorList>
            <person name="Fan W."/>
            <person name="Wang S."/>
            <person name="Wang H."/>
            <person name="Wang A."/>
            <person name="Jiang F."/>
            <person name="Liu H."/>
            <person name="Zhao H."/>
            <person name="Xu D."/>
            <person name="Zhang Y."/>
        </authorList>
    </citation>
    <scope>NUCLEOTIDE SEQUENCE [LARGE SCALE GENOMIC DNA]</scope>
    <source>
        <strain evidence="2">cv. Niubang</strain>
    </source>
</reference>